<keyword evidence="1" id="KW-0812">Transmembrane</keyword>
<organism evidence="2 3">
    <name type="scientific">Acyrthosiphon pisum</name>
    <name type="common">Pea aphid</name>
    <dbReference type="NCBI Taxonomy" id="7029"/>
    <lineage>
        <taxon>Eukaryota</taxon>
        <taxon>Metazoa</taxon>
        <taxon>Ecdysozoa</taxon>
        <taxon>Arthropoda</taxon>
        <taxon>Hexapoda</taxon>
        <taxon>Insecta</taxon>
        <taxon>Pterygota</taxon>
        <taxon>Neoptera</taxon>
        <taxon>Paraneoptera</taxon>
        <taxon>Hemiptera</taxon>
        <taxon>Sternorrhyncha</taxon>
        <taxon>Aphidomorpha</taxon>
        <taxon>Aphidoidea</taxon>
        <taxon>Aphididae</taxon>
        <taxon>Macrosiphini</taxon>
        <taxon>Acyrthosiphon</taxon>
    </lineage>
</organism>
<dbReference type="RefSeq" id="XP_008178986.2">
    <property type="nucleotide sequence ID" value="XM_008180764.3"/>
</dbReference>
<reference evidence="3" key="1">
    <citation type="submission" date="2010-06" db="EMBL/GenBank/DDBJ databases">
        <authorList>
            <person name="Jiang H."/>
            <person name="Abraham K."/>
            <person name="Ali S."/>
            <person name="Alsbrooks S.L."/>
            <person name="Anim B.N."/>
            <person name="Anosike U.S."/>
            <person name="Attaway T."/>
            <person name="Bandaranaike D.P."/>
            <person name="Battles P.K."/>
            <person name="Bell S.N."/>
            <person name="Bell A.V."/>
            <person name="Beltran B."/>
            <person name="Bickham C."/>
            <person name="Bustamante Y."/>
            <person name="Caleb T."/>
            <person name="Canada A."/>
            <person name="Cardenas V."/>
            <person name="Carter K."/>
            <person name="Chacko J."/>
            <person name="Chandrabose M.N."/>
            <person name="Chavez D."/>
            <person name="Chavez A."/>
            <person name="Chen L."/>
            <person name="Chu H.-S."/>
            <person name="Claassen K.J."/>
            <person name="Cockrell R."/>
            <person name="Collins M."/>
            <person name="Cooper J.A."/>
            <person name="Cree A."/>
            <person name="Curry S.M."/>
            <person name="Da Y."/>
            <person name="Dao M.D."/>
            <person name="Das B."/>
            <person name="Davila M.-L."/>
            <person name="Davy-Carroll L."/>
            <person name="Denson S."/>
            <person name="Dinh H."/>
            <person name="Ebong V.E."/>
            <person name="Edwards J.R."/>
            <person name="Egan A."/>
            <person name="El-Daye J."/>
            <person name="Escobedo L."/>
            <person name="Fernandez S."/>
            <person name="Fernando P.R."/>
            <person name="Flagg N."/>
            <person name="Forbes L.D."/>
            <person name="Fowler R.G."/>
            <person name="Fu Q."/>
            <person name="Gabisi R.A."/>
            <person name="Ganer J."/>
            <person name="Garbino Pronczuk A."/>
            <person name="Garcia R.M."/>
            <person name="Garner T."/>
            <person name="Garrett T.E."/>
            <person name="Gonzalez D.A."/>
            <person name="Hamid H."/>
            <person name="Hawkins E.S."/>
            <person name="Hirani K."/>
            <person name="Hogues M.E."/>
            <person name="Hollins B."/>
            <person name="Hsiao C.-H."/>
            <person name="Jabil R."/>
            <person name="James M.L."/>
            <person name="Jhangiani S.N."/>
            <person name="Johnson B."/>
            <person name="Johnson Q."/>
            <person name="Joshi V."/>
            <person name="Kalu J.B."/>
            <person name="Kam C."/>
            <person name="Kashfia A."/>
            <person name="Keebler J."/>
            <person name="Kisamo H."/>
            <person name="Kovar C.L."/>
            <person name="Lago L.A."/>
            <person name="Lai C.-Y."/>
            <person name="Laidlaw J."/>
            <person name="Lara F."/>
            <person name="Le T.-K."/>
            <person name="Lee S.L."/>
            <person name="Legall F.H."/>
            <person name="Lemon S.J."/>
            <person name="Lewis L.R."/>
            <person name="Li B."/>
            <person name="Liu Y."/>
            <person name="Liu Y.-S."/>
            <person name="Lopez J."/>
            <person name="Lozado R.J."/>
            <person name="Lu J."/>
            <person name="Madu R.C."/>
            <person name="Maheshwari M."/>
            <person name="Maheshwari R."/>
            <person name="Malloy K."/>
            <person name="Martinez E."/>
            <person name="Mathew T."/>
            <person name="Mercado I.C."/>
            <person name="Mercado C."/>
            <person name="Meyer B."/>
            <person name="Montgomery K."/>
            <person name="Morgan M.B."/>
            <person name="Munidasa M."/>
            <person name="Nazareth L.V."/>
            <person name="Nelson J."/>
            <person name="Ng B.M."/>
            <person name="Nguyen N.B."/>
            <person name="Nguyen P.Q."/>
            <person name="Nguyen T."/>
            <person name="Obregon M."/>
            <person name="Okwuonu G.O."/>
            <person name="Onwere C.G."/>
            <person name="Orozco G."/>
            <person name="Parra A."/>
            <person name="Patel S."/>
            <person name="Patil S."/>
            <person name="Perez A."/>
            <person name="Perez Y."/>
            <person name="Pham C."/>
            <person name="Primus E.L."/>
            <person name="Pu L.-L."/>
            <person name="Puazo M."/>
            <person name="Qin X."/>
            <person name="Quiroz J.B."/>
            <person name="Reese J."/>
            <person name="Richards S."/>
            <person name="Rives C.M."/>
            <person name="Robberts R."/>
            <person name="Ruiz S.J."/>
            <person name="Ruiz M.J."/>
            <person name="Santibanez J."/>
            <person name="Schneider B.W."/>
            <person name="Sisson I."/>
            <person name="Smith M."/>
            <person name="Sodergren E."/>
            <person name="Song X.-Z."/>
            <person name="Song B.B."/>
            <person name="Summersgill H."/>
            <person name="Thelus R."/>
            <person name="Thornton R.D."/>
            <person name="Trejos Z.Y."/>
            <person name="Usmani K."/>
            <person name="Vattathil S."/>
            <person name="Villasana D."/>
            <person name="Walker D.L."/>
            <person name="Wang S."/>
            <person name="Wang K."/>
            <person name="White C.S."/>
            <person name="Williams A.C."/>
            <person name="Williamson J."/>
            <person name="Wilson K."/>
            <person name="Woghiren I.O."/>
            <person name="Woodworth J.R."/>
            <person name="Worley K.C."/>
            <person name="Wright R.A."/>
            <person name="Wu W."/>
            <person name="Young L."/>
            <person name="Zhang L."/>
            <person name="Zhang J."/>
            <person name="Zhu Y."/>
            <person name="Muzny D.M."/>
            <person name="Weinstock G."/>
            <person name="Gibbs R.A."/>
        </authorList>
    </citation>
    <scope>NUCLEOTIDE SEQUENCE [LARGE SCALE GENOMIC DNA]</scope>
    <source>
        <strain evidence="3">LSR1</strain>
    </source>
</reference>
<dbReference type="EnsemblMetazoa" id="XM_008180764.3">
    <property type="protein sequence ID" value="XP_008178986.2"/>
    <property type="gene ID" value="LOC103308065"/>
</dbReference>
<keyword evidence="1" id="KW-0472">Membrane</keyword>
<proteinExistence type="predicted"/>
<evidence type="ECO:0000313" key="3">
    <source>
        <dbReference type="Proteomes" id="UP000007819"/>
    </source>
</evidence>
<dbReference type="InterPro" id="IPR036259">
    <property type="entry name" value="MFS_trans_sf"/>
</dbReference>
<keyword evidence="3" id="KW-1185">Reference proteome</keyword>
<feature type="transmembrane region" description="Helical" evidence="1">
    <location>
        <begin position="21"/>
        <end position="41"/>
    </location>
</feature>
<reference evidence="2" key="2">
    <citation type="submission" date="2022-06" db="UniProtKB">
        <authorList>
            <consortium name="EnsemblMetazoa"/>
        </authorList>
    </citation>
    <scope>IDENTIFICATION</scope>
</reference>
<sequence length="82" mass="9162">MSLVTLYEFAFTQAPLSMKSFLSAANICAAAVGNLIVVFFSKIGLFENQGHEFLFYAVLMVLDMILLMAMSTKYKYKCVSTQ</sequence>
<feature type="transmembrane region" description="Helical" evidence="1">
    <location>
        <begin position="53"/>
        <end position="70"/>
    </location>
</feature>
<name>A0A8R1WYJ4_ACYPI</name>
<keyword evidence="1" id="KW-1133">Transmembrane helix</keyword>
<protein>
    <submittedName>
        <fullName evidence="2">Uncharacterized protein</fullName>
    </submittedName>
</protein>
<dbReference type="GeneID" id="103308065"/>
<dbReference type="OrthoDB" id="6623537at2759"/>
<dbReference type="AlphaFoldDB" id="A0A8R1WYJ4"/>
<evidence type="ECO:0000256" key="1">
    <source>
        <dbReference type="SAM" id="Phobius"/>
    </source>
</evidence>
<dbReference type="Proteomes" id="UP000007819">
    <property type="component" value="Chromosome A2"/>
</dbReference>
<evidence type="ECO:0000313" key="2">
    <source>
        <dbReference type="EnsemblMetazoa" id="XP_008178986.2"/>
    </source>
</evidence>
<dbReference type="Gene3D" id="1.20.1250.20">
    <property type="entry name" value="MFS general substrate transporter like domains"/>
    <property type="match status" value="1"/>
</dbReference>
<accession>A0A8R1WYJ4</accession>
<dbReference type="KEGG" id="api:103308065"/>